<organism evidence="2 3">
    <name type="scientific">Streptoalloteichus tenebrarius (strain ATCC 17920 / DSM 40477 / JCM 4838 / CBS 697.72 / NBRC 16177 / NCIMB 11028 / NRRL B-12390 / A12253. 1 / ISP 5477)</name>
    <name type="common">Streptomyces tenebrarius</name>
    <dbReference type="NCBI Taxonomy" id="1933"/>
    <lineage>
        <taxon>Bacteria</taxon>
        <taxon>Bacillati</taxon>
        <taxon>Actinomycetota</taxon>
        <taxon>Actinomycetes</taxon>
        <taxon>Pseudonocardiales</taxon>
        <taxon>Pseudonocardiaceae</taxon>
        <taxon>Streptoalloteichus</taxon>
    </lineage>
</organism>
<feature type="transmembrane region" description="Helical" evidence="1">
    <location>
        <begin position="286"/>
        <end position="314"/>
    </location>
</feature>
<name>A0ABT1I0N2_STRSD</name>
<keyword evidence="1" id="KW-0812">Transmembrane</keyword>
<proteinExistence type="predicted"/>
<feature type="transmembrane region" description="Helical" evidence="1">
    <location>
        <begin position="216"/>
        <end position="234"/>
    </location>
</feature>
<gene>
    <name evidence="2" type="ORF">LX15_005036</name>
</gene>
<accession>A0ABT1I0N2</accession>
<evidence type="ECO:0000313" key="2">
    <source>
        <dbReference type="EMBL" id="MCP2261315.1"/>
    </source>
</evidence>
<dbReference type="EMBL" id="JAMTCP010000039">
    <property type="protein sequence ID" value="MCP2261315.1"/>
    <property type="molecule type" value="Genomic_DNA"/>
</dbReference>
<feature type="transmembrane region" description="Helical" evidence="1">
    <location>
        <begin position="261"/>
        <end position="280"/>
    </location>
</feature>
<dbReference type="Proteomes" id="UP001205311">
    <property type="component" value="Unassembled WGS sequence"/>
</dbReference>
<protein>
    <submittedName>
        <fullName evidence="2">Uncharacterized protein</fullName>
    </submittedName>
</protein>
<evidence type="ECO:0000256" key="1">
    <source>
        <dbReference type="SAM" id="Phobius"/>
    </source>
</evidence>
<keyword evidence="1" id="KW-1133">Transmembrane helix</keyword>
<keyword evidence="3" id="KW-1185">Reference proteome</keyword>
<reference evidence="2 3" key="1">
    <citation type="submission" date="2022-06" db="EMBL/GenBank/DDBJ databases">
        <title>Genomic Encyclopedia of Archaeal and Bacterial Type Strains, Phase II (KMG-II): from individual species to whole genera.</title>
        <authorList>
            <person name="Goeker M."/>
        </authorList>
    </citation>
    <scope>NUCLEOTIDE SEQUENCE [LARGE SCALE GENOMIC DNA]</scope>
    <source>
        <strain evidence="2 3">DSM 40477</strain>
    </source>
</reference>
<keyword evidence="1" id="KW-0472">Membrane</keyword>
<evidence type="ECO:0000313" key="3">
    <source>
        <dbReference type="Proteomes" id="UP001205311"/>
    </source>
</evidence>
<sequence>MRPTLSALFVATLLSIPLIILEDAVFEQESQSQTAASRVGTEFVWPDHFGAADPEAALRILTEAAEATKANVLRTSVNTSRSGRKHITHYLLMSRDGSGLFHEFALADGRWLSRADSHAGTVTVSSARTGEPSNAGVPVVFGSNYDLTFAPLRQAFDSLPVAGRYFVESDDNATAGHFLTLVHQRLVESGVHNLTIKDFKAEHPQNTARGNTHLKSIAYILTGVATLIIAFILLREGKRIGVLRLLGHSSARIWYRVVGRLQLAAVLLGLAACAAVSLIVPGGGTLFLNTLVLALGEVTAAGFAATMIVGLTIIHRVQVAELIKGRLR</sequence>
<comment type="caution">
    <text evidence="2">The sequence shown here is derived from an EMBL/GenBank/DDBJ whole genome shotgun (WGS) entry which is preliminary data.</text>
</comment>